<dbReference type="CDD" id="cd06779">
    <property type="entry name" value="cpPDZ_Deg_HtrA-like"/>
    <property type="match status" value="1"/>
</dbReference>
<dbReference type="Pfam" id="PF13180">
    <property type="entry name" value="PDZ_2"/>
    <property type="match status" value="1"/>
</dbReference>
<comment type="similarity">
    <text evidence="1">Belongs to the AHA1 family.</text>
</comment>
<protein>
    <submittedName>
        <fullName evidence="5">PDZ domain-containing protein</fullName>
    </submittedName>
</protein>
<reference evidence="5" key="1">
    <citation type="journal article" date="2020" name="mSystems">
        <title>Genome- and Community-Level Interaction Insights into Carbon Utilization and Element Cycling Functions of Hydrothermarchaeota in Hydrothermal Sediment.</title>
        <authorList>
            <person name="Zhou Z."/>
            <person name="Liu Y."/>
            <person name="Xu W."/>
            <person name="Pan J."/>
            <person name="Luo Z.H."/>
            <person name="Li M."/>
        </authorList>
    </citation>
    <scope>NUCLEOTIDE SEQUENCE [LARGE SCALE GENOMIC DNA]</scope>
    <source>
        <strain evidence="5">SpSt-573</strain>
    </source>
</reference>
<dbReference type="Pfam" id="PF08327">
    <property type="entry name" value="AHSA1"/>
    <property type="match status" value="1"/>
</dbReference>
<dbReference type="CDD" id="cd07814">
    <property type="entry name" value="SRPBCC_CalC_Aha1-like"/>
    <property type="match status" value="1"/>
</dbReference>
<dbReference type="SUPFAM" id="SSF55961">
    <property type="entry name" value="Bet v1-like"/>
    <property type="match status" value="1"/>
</dbReference>
<evidence type="ECO:0000256" key="1">
    <source>
        <dbReference type="ARBA" id="ARBA00006817"/>
    </source>
</evidence>
<feature type="domain" description="Activator of Hsp90 ATPase homologue 1/2-like C-terminal" evidence="2">
    <location>
        <begin position="28"/>
        <end position="150"/>
    </location>
</feature>
<name>A0A7C4PJR0_9CHLR</name>
<dbReference type="SUPFAM" id="SSF50156">
    <property type="entry name" value="PDZ domain-like"/>
    <property type="match status" value="1"/>
</dbReference>
<evidence type="ECO:0000259" key="4">
    <source>
        <dbReference type="Pfam" id="PF13180"/>
    </source>
</evidence>
<dbReference type="AlphaFoldDB" id="A0A7C4PJR0"/>
<comment type="caution">
    <text evidence="5">The sequence shown here is derived from an EMBL/GenBank/DDBJ whole genome shotgun (WGS) entry which is preliminary data.</text>
</comment>
<dbReference type="SUPFAM" id="SSF109854">
    <property type="entry name" value="DinB/YfiT-like putative metalloenzymes"/>
    <property type="match status" value="1"/>
</dbReference>
<evidence type="ECO:0000259" key="2">
    <source>
        <dbReference type="Pfam" id="PF08327"/>
    </source>
</evidence>
<dbReference type="InterPro" id="IPR024775">
    <property type="entry name" value="DinB-like"/>
</dbReference>
<organism evidence="5">
    <name type="scientific">Anaerolinea thermolimosa</name>
    <dbReference type="NCBI Taxonomy" id="229919"/>
    <lineage>
        <taxon>Bacteria</taxon>
        <taxon>Bacillati</taxon>
        <taxon>Chloroflexota</taxon>
        <taxon>Anaerolineae</taxon>
        <taxon>Anaerolineales</taxon>
        <taxon>Anaerolineaceae</taxon>
        <taxon>Anaerolinea</taxon>
    </lineage>
</organism>
<dbReference type="Gene3D" id="3.30.530.20">
    <property type="match status" value="1"/>
</dbReference>
<dbReference type="Gene3D" id="2.30.42.10">
    <property type="match status" value="1"/>
</dbReference>
<dbReference type="EMBL" id="DSYK01000026">
    <property type="protein sequence ID" value="HGS20329.1"/>
    <property type="molecule type" value="Genomic_DNA"/>
</dbReference>
<feature type="domain" description="DinB-like" evidence="3">
    <location>
        <begin position="276"/>
        <end position="370"/>
    </location>
</feature>
<dbReference type="InterPro" id="IPR001478">
    <property type="entry name" value="PDZ"/>
</dbReference>
<evidence type="ECO:0000313" key="5">
    <source>
        <dbReference type="EMBL" id="HGS20329.1"/>
    </source>
</evidence>
<accession>A0A7C4PJR0</accession>
<dbReference type="Gene3D" id="1.20.120.450">
    <property type="entry name" value="dinb family like domain"/>
    <property type="match status" value="1"/>
</dbReference>
<proteinExistence type="inferred from homology"/>
<sequence>MRVTFLPLRVPSGRIGMTRSLKYIQPVNAPVSQLFRAFTNATALREWLCDIATVDLKPGGRFYIAWHNGYYVCGEFTIIEPQRRVFWTWHGRGEPAPTRVEVTLQSSGESSTLLTLEHLGLGNTTIWEKAREEMARGWNNALKNLASVLEQGPDLRIINRPMLGVSFGEFDSRRAAMLGIPVETGMRVEGVFEGFSAQKAGLMKNDVLIALGGQPCNDFPGVLRLLESYQAGDTLEVVFYRGAEKKQLLLELSQRPQPKIPSTPQALSRAVQSLYARANDMLEEALQGVSESEAEFKPAQEEWSIKEVIAHLIHVERDTQAYINDVVFSQERVSDGYSDNLNARVAATASVFRTTSHLLDELKRAEDETIFLLRELPENFVANKGSFWRLAFQLLQLEFPAHTQEHVDQIRANLKSARAG</sequence>
<evidence type="ECO:0000259" key="3">
    <source>
        <dbReference type="Pfam" id="PF12867"/>
    </source>
</evidence>
<dbReference type="InterPro" id="IPR013538">
    <property type="entry name" value="ASHA1/2-like_C"/>
</dbReference>
<gene>
    <name evidence="5" type="ORF">ENT37_00485</name>
</gene>
<dbReference type="InterPro" id="IPR034660">
    <property type="entry name" value="DinB/YfiT-like"/>
</dbReference>
<dbReference type="Pfam" id="PF12867">
    <property type="entry name" value="DinB_2"/>
    <property type="match status" value="1"/>
</dbReference>
<dbReference type="InterPro" id="IPR036034">
    <property type="entry name" value="PDZ_sf"/>
</dbReference>
<feature type="domain" description="PDZ" evidence="4">
    <location>
        <begin position="161"/>
        <end position="251"/>
    </location>
</feature>
<dbReference type="InterPro" id="IPR023393">
    <property type="entry name" value="START-like_dom_sf"/>
</dbReference>